<comment type="pathway">
    <text evidence="2">Bacterial outer membrane biogenesis; LPS core biosynthesis.</text>
</comment>
<accession>A1KBH6</accession>
<evidence type="ECO:0000256" key="7">
    <source>
        <dbReference type="ARBA" id="ARBA00022985"/>
    </source>
</evidence>
<dbReference type="EC" id="2.4.99.23" evidence="10"/>
<dbReference type="NCBIfam" id="TIGR02193">
    <property type="entry name" value="heptsyl_trn_I"/>
    <property type="match status" value="1"/>
</dbReference>
<keyword evidence="5 14" id="KW-0328">Glycosyltransferase</keyword>
<dbReference type="AlphaFoldDB" id="A1KBH6"/>
<dbReference type="HOGENOM" id="CLU_038371_6_0_4"/>
<dbReference type="Pfam" id="PF01075">
    <property type="entry name" value="Glyco_transf_9"/>
    <property type="match status" value="1"/>
</dbReference>
<dbReference type="InterPro" id="IPR051199">
    <property type="entry name" value="LPS_LOS_Heptosyltrfase"/>
</dbReference>
<evidence type="ECO:0000256" key="1">
    <source>
        <dbReference type="ARBA" id="ARBA00004515"/>
    </source>
</evidence>
<dbReference type="Proteomes" id="UP000002588">
    <property type="component" value="Chromosome"/>
</dbReference>
<dbReference type="KEGG" id="azo:azo3566"/>
<evidence type="ECO:0000256" key="3">
    <source>
        <dbReference type="ARBA" id="ARBA00022475"/>
    </source>
</evidence>
<comment type="similarity">
    <text evidence="9">Belongs to the glycosyltransferase 9 family.</text>
</comment>
<dbReference type="SUPFAM" id="SSF53756">
    <property type="entry name" value="UDP-Glycosyltransferase/glycogen phosphorylase"/>
    <property type="match status" value="1"/>
</dbReference>
<evidence type="ECO:0000256" key="11">
    <source>
        <dbReference type="ARBA" id="ARBA00044190"/>
    </source>
</evidence>
<keyword evidence="4" id="KW-0997">Cell inner membrane</keyword>
<evidence type="ECO:0000256" key="12">
    <source>
        <dbReference type="ARBA" id="ARBA00044330"/>
    </source>
</evidence>
<gene>
    <name evidence="14" type="primary">waaC2</name>
    <name evidence="14" type="ordered locus">azo3566</name>
</gene>
<comment type="subcellular location">
    <subcellularLocation>
        <location evidence="1">Cell inner membrane</location>
        <topology evidence="1">Peripheral membrane protein</topology>
        <orientation evidence="1">Cytoplasmic side</orientation>
    </subcellularLocation>
</comment>
<evidence type="ECO:0000256" key="6">
    <source>
        <dbReference type="ARBA" id="ARBA00022679"/>
    </source>
</evidence>
<evidence type="ECO:0000313" key="15">
    <source>
        <dbReference type="Proteomes" id="UP000002588"/>
    </source>
</evidence>
<keyword evidence="8" id="KW-0472">Membrane</keyword>
<dbReference type="GO" id="GO:0005886">
    <property type="term" value="C:plasma membrane"/>
    <property type="evidence" value="ECO:0007669"/>
    <property type="project" value="UniProtKB-SubCell"/>
</dbReference>
<evidence type="ECO:0000256" key="10">
    <source>
        <dbReference type="ARBA" id="ARBA00044041"/>
    </source>
</evidence>
<keyword evidence="15" id="KW-1185">Reference proteome</keyword>
<keyword evidence="7" id="KW-0448">Lipopolysaccharide biosynthesis</keyword>
<evidence type="ECO:0000256" key="8">
    <source>
        <dbReference type="ARBA" id="ARBA00023136"/>
    </source>
</evidence>
<dbReference type="InterPro" id="IPR011908">
    <property type="entry name" value="LipoPS_heptosylTferase-I"/>
</dbReference>
<dbReference type="Gene3D" id="3.40.50.2000">
    <property type="entry name" value="Glycogen Phosphorylase B"/>
    <property type="match status" value="2"/>
</dbReference>
<dbReference type="EMBL" id="AM406670">
    <property type="protein sequence ID" value="CAL96182.1"/>
    <property type="molecule type" value="Genomic_DNA"/>
</dbReference>
<dbReference type="CAZy" id="GT9">
    <property type="family name" value="Glycosyltransferase Family 9"/>
</dbReference>
<name>A1KBH6_AZOSB</name>
<reference evidence="14 15" key="1">
    <citation type="journal article" date="2006" name="Nat. Biotechnol.">
        <title>Complete genome of the mutualistic, N2-fixing grass endophyte Azoarcus sp. strain BH72.</title>
        <authorList>
            <person name="Krause A."/>
            <person name="Ramakumar A."/>
            <person name="Bartels D."/>
            <person name="Battistoni F."/>
            <person name="Bekel T."/>
            <person name="Boch J."/>
            <person name="Boehm M."/>
            <person name="Friedrich F."/>
            <person name="Hurek T."/>
            <person name="Krause L."/>
            <person name="Linke B."/>
            <person name="McHardy A.C."/>
            <person name="Sarkar A."/>
            <person name="Schneiker S."/>
            <person name="Syed A.A."/>
            <person name="Thauer R."/>
            <person name="Vorhoelter F.-J."/>
            <person name="Weidner S."/>
            <person name="Puehler A."/>
            <person name="Reinhold-Hurek B."/>
            <person name="Kaiser O."/>
            <person name="Goesmann A."/>
        </authorList>
    </citation>
    <scope>NUCLEOTIDE SEQUENCE [LARGE SCALE GENOMIC DNA]</scope>
    <source>
        <strain evidence="14 15">BH72</strain>
    </source>
</reference>
<dbReference type="PANTHER" id="PTHR30160:SF19">
    <property type="entry name" value="LIPOPOLYSACCHARIDE HEPTOSYLTRANSFERASE 1"/>
    <property type="match status" value="1"/>
</dbReference>
<dbReference type="RefSeq" id="WP_011767288.1">
    <property type="nucleotide sequence ID" value="NC_008702.1"/>
</dbReference>
<evidence type="ECO:0000256" key="4">
    <source>
        <dbReference type="ARBA" id="ARBA00022519"/>
    </source>
</evidence>
<dbReference type="PANTHER" id="PTHR30160">
    <property type="entry name" value="TETRAACYLDISACCHARIDE 4'-KINASE-RELATED"/>
    <property type="match status" value="1"/>
</dbReference>
<dbReference type="GO" id="GO:0008713">
    <property type="term" value="F:ADP-heptose-lipopolysaccharide heptosyltransferase activity"/>
    <property type="evidence" value="ECO:0007669"/>
    <property type="project" value="TreeGrafter"/>
</dbReference>
<evidence type="ECO:0000256" key="5">
    <source>
        <dbReference type="ARBA" id="ARBA00022676"/>
    </source>
</evidence>
<dbReference type="GO" id="GO:0009244">
    <property type="term" value="P:lipopolysaccharide core region biosynthetic process"/>
    <property type="evidence" value="ECO:0007669"/>
    <property type="project" value="InterPro"/>
</dbReference>
<evidence type="ECO:0000313" key="14">
    <source>
        <dbReference type="EMBL" id="CAL96182.1"/>
    </source>
</evidence>
<evidence type="ECO:0000256" key="13">
    <source>
        <dbReference type="ARBA" id="ARBA00049201"/>
    </source>
</evidence>
<keyword evidence="3" id="KW-1003">Cell membrane</keyword>
<sequence>MRVLVIKTSSLGDVIHTLPALTDAARVYPDIRFDWVVEEPFAEIPAWHPNVERVIPVAVRRWRKHPLQARRSGEWRAFRHAMGDTDYDAVIDAQGLLKSAWLSRYARSPVHGLDRHSAREPVATLFYRHRHPVPWGRHAVRRVRELFAHALGYTLGEDADATGSYGIDRARLLASTPYQPDRSHPYLVFLHATTWPTKHWPESYWRTLAELASGHGWHVHLPWGNAAEGERAQRLAAGLQGVTVLPRLTLTDIAAEIAGAAAAVAVDTGLGHLAAALEVPTVSLFGPTNNGYTGAWGRRQLHLAADFPCSPCLKKHCEFKPTADDIRRFQLDLHPEQPPCFTRLPPERVWSVLETLLVQAGTA</sequence>
<dbReference type="GO" id="GO:0005829">
    <property type="term" value="C:cytosol"/>
    <property type="evidence" value="ECO:0007669"/>
    <property type="project" value="TreeGrafter"/>
</dbReference>
<dbReference type="CDD" id="cd03789">
    <property type="entry name" value="GT9_LPS_heptosyltransferase"/>
    <property type="match status" value="1"/>
</dbReference>
<organism evidence="14 15">
    <name type="scientific">Azoarcus sp. (strain BH72)</name>
    <dbReference type="NCBI Taxonomy" id="418699"/>
    <lineage>
        <taxon>Bacteria</taxon>
        <taxon>Pseudomonadati</taxon>
        <taxon>Pseudomonadota</taxon>
        <taxon>Betaproteobacteria</taxon>
        <taxon>Rhodocyclales</taxon>
        <taxon>Zoogloeaceae</taxon>
        <taxon>Azoarcus</taxon>
    </lineage>
</organism>
<dbReference type="InterPro" id="IPR002201">
    <property type="entry name" value="Glyco_trans_9"/>
</dbReference>
<dbReference type="STRING" id="62928.azo3566"/>
<dbReference type="eggNOG" id="COG0859">
    <property type="taxonomic scope" value="Bacteria"/>
</dbReference>
<proteinExistence type="inferred from homology"/>
<protein>
    <recommendedName>
        <fullName evidence="11">Lipopolysaccharide heptosyltransferase 1</fullName>
        <ecNumber evidence="10">2.4.99.23</ecNumber>
    </recommendedName>
    <alternativeName>
        <fullName evidence="12">ADP-heptose:lipopolysaccharide heptosyltransferase I</fullName>
    </alternativeName>
</protein>
<keyword evidence="6 14" id="KW-0808">Transferase</keyword>
<comment type="catalytic activity">
    <reaction evidence="13">
        <text>an alpha-Kdo-(2-&gt;4)-alpha-Kdo-(2-&gt;6)-lipid A + ADP-L-glycero-beta-D-manno-heptose = an L-alpha-D-Hep-(1-&gt;5)-[alpha-Kdo-(2-&gt;4)]-alpha-Kdo-(2-&gt;6)-lipid A + ADP + H(+)</text>
        <dbReference type="Rhea" id="RHEA:74067"/>
        <dbReference type="ChEBI" id="CHEBI:15378"/>
        <dbReference type="ChEBI" id="CHEBI:61506"/>
        <dbReference type="ChEBI" id="CHEBI:176431"/>
        <dbReference type="ChEBI" id="CHEBI:193068"/>
        <dbReference type="ChEBI" id="CHEBI:456216"/>
        <dbReference type="EC" id="2.4.99.23"/>
    </reaction>
</comment>
<evidence type="ECO:0000256" key="2">
    <source>
        <dbReference type="ARBA" id="ARBA00004713"/>
    </source>
</evidence>
<evidence type="ECO:0000256" key="9">
    <source>
        <dbReference type="ARBA" id="ARBA00043995"/>
    </source>
</evidence>